<dbReference type="AlphaFoldDB" id="A0A5C5FYV6"/>
<feature type="transmembrane region" description="Helical" evidence="1">
    <location>
        <begin position="61"/>
        <end position="80"/>
    </location>
</feature>
<keyword evidence="1" id="KW-1133">Transmembrane helix</keyword>
<dbReference type="Proteomes" id="UP000311382">
    <property type="component" value="Unassembled WGS sequence"/>
</dbReference>
<keyword evidence="1" id="KW-0472">Membrane</keyword>
<reference evidence="2 3" key="1">
    <citation type="submission" date="2019-03" db="EMBL/GenBank/DDBJ databases">
        <title>Rhodosporidium diobovatum UCD-FST 08-225 genome sequencing, assembly, and annotation.</title>
        <authorList>
            <person name="Fakankun I.U."/>
            <person name="Fristensky B."/>
            <person name="Levin D.B."/>
        </authorList>
    </citation>
    <scope>NUCLEOTIDE SEQUENCE [LARGE SCALE GENOMIC DNA]</scope>
    <source>
        <strain evidence="2 3">UCD-FST 08-225</strain>
    </source>
</reference>
<accession>A0A5C5FYV6</accession>
<proteinExistence type="predicted"/>
<gene>
    <name evidence="2" type="ORF">DMC30DRAFT_198270</name>
</gene>
<organism evidence="2 3">
    <name type="scientific">Rhodotorula diobovata</name>
    <dbReference type="NCBI Taxonomy" id="5288"/>
    <lineage>
        <taxon>Eukaryota</taxon>
        <taxon>Fungi</taxon>
        <taxon>Dikarya</taxon>
        <taxon>Basidiomycota</taxon>
        <taxon>Pucciniomycotina</taxon>
        <taxon>Microbotryomycetes</taxon>
        <taxon>Sporidiobolales</taxon>
        <taxon>Sporidiobolaceae</taxon>
        <taxon>Rhodotorula</taxon>
    </lineage>
</organism>
<keyword evidence="1" id="KW-0812">Transmembrane</keyword>
<name>A0A5C5FYV6_9BASI</name>
<protein>
    <submittedName>
        <fullName evidence="2">Uncharacterized protein</fullName>
    </submittedName>
</protein>
<evidence type="ECO:0000313" key="2">
    <source>
        <dbReference type="EMBL" id="TNY21476.1"/>
    </source>
</evidence>
<comment type="caution">
    <text evidence="2">The sequence shown here is derived from an EMBL/GenBank/DDBJ whole genome shotgun (WGS) entry which is preliminary data.</text>
</comment>
<dbReference type="OrthoDB" id="2520872at2759"/>
<dbReference type="EMBL" id="SOZI01000042">
    <property type="protein sequence ID" value="TNY21476.1"/>
    <property type="molecule type" value="Genomic_DNA"/>
</dbReference>
<evidence type="ECO:0000313" key="3">
    <source>
        <dbReference type="Proteomes" id="UP000311382"/>
    </source>
</evidence>
<evidence type="ECO:0000256" key="1">
    <source>
        <dbReference type="SAM" id="Phobius"/>
    </source>
</evidence>
<dbReference type="STRING" id="5288.A0A5C5FYV6"/>
<sequence>MARPSHEYIAIPSTPSLAHRGSFSSAASDSPVEKDEAAHDARPSYDAAFRTWALAVQRRQLRYFLVLLAICLAIFLRVLASPSSFSFSIAPSAASSSRAVPNVYHPTLVGPRSRFAADGSSTTAQCSTDELLEAIKGAKVRPDGASTHPNFGQPKTVELEPIEWSFDLPRGGAREGEGAGVGRPATSCEMPKVYSAEEACELLSAFGGLYLTGDSFGRHLYSALLMILRGRIDGAVTDFETTDDCRGEHMFDDGKLCRKRVAFDTRAGYPVCGGATQLYYAAMFHPDTNTFNLTYRDWHARLPQRAQLYSPIFVTAFGAHFNYEFSKLETEWWPASVDHFSRQYPTPLNLFAGPHKPGDNFRPQFMERQGPHKVRAFKQQVELAMQAHSPVREAELGGWRYLDYYGMSEGASSYDGTHYSLQVNLEKAHLLLNVLDTLWGEIAASGGLAVLKSATSPWSL</sequence>
<keyword evidence="3" id="KW-1185">Reference proteome</keyword>